<dbReference type="NCBIfam" id="TIGR02240">
    <property type="entry name" value="PHA_depoly_arom"/>
    <property type="match status" value="1"/>
</dbReference>
<organism evidence="2 3">
    <name type="scientific">Trebonia kvetii</name>
    <dbReference type="NCBI Taxonomy" id="2480626"/>
    <lineage>
        <taxon>Bacteria</taxon>
        <taxon>Bacillati</taxon>
        <taxon>Actinomycetota</taxon>
        <taxon>Actinomycetes</taxon>
        <taxon>Streptosporangiales</taxon>
        <taxon>Treboniaceae</taxon>
        <taxon>Trebonia</taxon>
    </lineage>
</organism>
<dbReference type="GO" id="GO:0046503">
    <property type="term" value="P:glycerolipid catabolic process"/>
    <property type="evidence" value="ECO:0007669"/>
    <property type="project" value="TreeGrafter"/>
</dbReference>
<accession>A0A6P2BMK3</accession>
<evidence type="ECO:0000313" key="3">
    <source>
        <dbReference type="Proteomes" id="UP000460272"/>
    </source>
</evidence>
<evidence type="ECO:0000313" key="2">
    <source>
        <dbReference type="EMBL" id="TVZ00244.1"/>
    </source>
</evidence>
<dbReference type="SUPFAM" id="SSF53474">
    <property type="entry name" value="alpha/beta-Hydrolases"/>
    <property type="match status" value="1"/>
</dbReference>
<keyword evidence="3" id="KW-1185">Reference proteome</keyword>
<proteinExistence type="predicted"/>
<dbReference type="InterPro" id="IPR050471">
    <property type="entry name" value="AB_hydrolase"/>
</dbReference>
<protein>
    <submittedName>
        <fullName evidence="2">Poly(3-hydroxyalkanoate) depolymerase</fullName>
    </submittedName>
</protein>
<dbReference type="InterPro" id="IPR000073">
    <property type="entry name" value="AB_hydrolase_1"/>
</dbReference>
<dbReference type="OrthoDB" id="7958481at2"/>
<comment type="caution">
    <text evidence="2">The sequence shown here is derived from an EMBL/GenBank/DDBJ whole genome shotgun (WGS) entry which is preliminary data.</text>
</comment>
<dbReference type="AlphaFoldDB" id="A0A6P2BMK3"/>
<sequence length="287" mass="30236">MDRDADEVTAVTVERRSLRVAIRRGTGGGPPVLVCNGIGTPLEALAPFTGALDPAITVVRFDVPGAGGSPAPALPYSVPGLARLAGQMMSELGHGRFDVLGISWGGGLAQQLALRYPRRCRRLVLVATSTGALMIPARPRVLLHLSSARRHRDPAHAARIAGDIYGGSLRREPELAAPIAGSYRGPASRRGYLYQLLASACWTSLPWLRLIRQPTLILAGDDDPIIPLANARLMAALLPAALLHVYPDGHLGLLTRAAELAPVVSDFLLAAGPPVVPGAGRAVQWLA</sequence>
<reference evidence="2 3" key="1">
    <citation type="submission" date="2018-11" db="EMBL/GenBank/DDBJ databases">
        <title>Trebonia kvetii gen.nov., sp.nov., a novel acidophilic actinobacterium, and proposal of the new actinobacterial family Treboniaceae fam. nov.</title>
        <authorList>
            <person name="Rapoport D."/>
            <person name="Sagova-Mareckova M."/>
            <person name="Sedlacek I."/>
            <person name="Provaznik J."/>
            <person name="Kralova S."/>
            <person name="Pavlinic D."/>
            <person name="Benes V."/>
            <person name="Kopecky J."/>
        </authorList>
    </citation>
    <scope>NUCLEOTIDE SEQUENCE [LARGE SCALE GENOMIC DNA]</scope>
    <source>
        <strain evidence="2 3">15Tr583</strain>
    </source>
</reference>
<dbReference type="InterPro" id="IPR029058">
    <property type="entry name" value="AB_hydrolase_fold"/>
</dbReference>
<name>A0A6P2BMK3_9ACTN</name>
<dbReference type="Proteomes" id="UP000460272">
    <property type="component" value="Unassembled WGS sequence"/>
</dbReference>
<dbReference type="GO" id="GO:0004806">
    <property type="term" value="F:triacylglycerol lipase activity"/>
    <property type="evidence" value="ECO:0007669"/>
    <property type="project" value="TreeGrafter"/>
</dbReference>
<dbReference type="PANTHER" id="PTHR43433">
    <property type="entry name" value="HYDROLASE, ALPHA/BETA FOLD FAMILY PROTEIN"/>
    <property type="match status" value="1"/>
</dbReference>
<dbReference type="InterPro" id="IPR011942">
    <property type="entry name" value="PHA_depoly_arom"/>
</dbReference>
<gene>
    <name evidence="2" type="primary">phaZ</name>
    <name evidence="2" type="ORF">EAS64_36940</name>
</gene>
<evidence type="ECO:0000259" key="1">
    <source>
        <dbReference type="Pfam" id="PF00561"/>
    </source>
</evidence>
<feature type="domain" description="AB hydrolase-1" evidence="1">
    <location>
        <begin position="30"/>
        <end position="255"/>
    </location>
</feature>
<dbReference type="Gene3D" id="3.40.50.1820">
    <property type="entry name" value="alpha/beta hydrolase"/>
    <property type="match status" value="1"/>
</dbReference>
<dbReference type="Pfam" id="PF00561">
    <property type="entry name" value="Abhydrolase_1"/>
    <property type="match status" value="1"/>
</dbReference>
<dbReference type="EMBL" id="RPFW01000009">
    <property type="protein sequence ID" value="TVZ00244.1"/>
    <property type="molecule type" value="Genomic_DNA"/>
</dbReference>
<dbReference type="RefSeq" id="WP_145860884.1">
    <property type="nucleotide sequence ID" value="NZ_RPFW01000009.1"/>
</dbReference>
<dbReference type="PANTHER" id="PTHR43433:SF5">
    <property type="entry name" value="AB HYDROLASE-1 DOMAIN-CONTAINING PROTEIN"/>
    <property type="match status" value="1"/>
</dbReference>
<dbReference type="PRINTS" id="PR00111">
    <property type="entry name" value="ABHYDROLASE"/>
</dbReference>